<dbReference type="Proteomes" id="UP000886998">
    <property type="component" value="Unassembled WGS sequence"/>
</dbReference>
<feature type="compositionally biased region" description="Basic residues" evidence="1">
    <location>
        <begin position="41"/>
        <end position="53"/>
    </location>
</feature>
<dbReference type="EMBL" id="BMAV01018396">
    <property type="protein sequence ID" value="GFY70742.1"/>
    <property type="molecule type" value="Genomic_DNA"/>
</dbReference>
<feature type="region of interest" description="Disordered" evidence="1">
    <location>
        <begin position="1"/>
        <end position="53"/>
    </location>
</feature>
<protein>
    <submittedName>
        <fullName evidence="2">Uncharacterized protein</fullName>
    </submittedName>
</protein>
<reference evidence="2" key="1">
    <citation type="submission" date="2020-08" db="EMBL/GenBank/DDBJ databases">
        <title>Multicomponent nature underlies the extraordinary mechanical properties of spider dragline silk.</title>
        <authorList>
            <person name="Kono N."/>
            <person name="Nakamura H."/>
            <person name="Mori M."/>
            <person name="Yoshida Y."/>
            <person name="Ohtoshi R."/>
            <person name="Malay A.D."/>
            <person name="Moran D.A.P."/>
            <person name="Tomita M."/>
            <person name="Numata K."/>
            <person name="Arakawa K."/>
        </authorList>
    </citation>
    <scope>NUCLEOTIDE SEQUENCE</scope>
</reference>
<dbReference type="OrthoDB" id="6437292at2759"/>
<comment type="caution">
    <text evidence="2">The sequence shown here is derived from an EMBL/GenBank/DDBJ whole genome shotgun (WGS) entry which is preliminary data.</text>
</comment>
<feature type="compositionally biased region" description="Basic and acidic residues" evidence="1">
    <location>
        <begin position="1"/>
        <end position="12"/>
    </location>
</feature>
<dbReference type="AlphaFoldDB" id="A0A8X6YHM7"/>
<evidence type="ECO:0000313" key="2">
    <source>
        <dbReference type="EMBL" id="GFY70742.1"/>
    </source>
</evidence>
<proteinExistence type="predicted"/>
<gene>
    <name evidence="2" type="ORF">TNIN_27711</name>
</gene>
<sequence>MGKDGRRKESAKTPHHSRKRSREGGAGTDQWHTAPPTAARQRGKKRGSSLRHHLQVMTVGHGPRRETEKASVRRASLRYLLSVTFRRPNKCVFSQARFRPPKKDAPESNTMNLAFF</sequence>
<evidence type="ECO:0000256" key="1">
    <source>
        <dbReference type="SAM" id="MobiDB-lite"/>
    </source>
</evidence>
<organism evidence="2 3">
    <name type="scientific">Trichonephila inaurata madagascariensis</name>
    <dbReference type="NCBI Taxonomy" id="2747483"/>
    <lineage>
        <taxon>Eukaryota</taxon>
        <taxon>Metazoa</taxon>
        <taxon>Ecdysozoa</taxon>
        <taxon>Arthropoda</taxon>
        <taxon>Chelicerata</taxon>
        <taxon>Arachnida</taxon>
        <taxon>Araneae</taxon>
        <taxon>Araneomorphae</taxon>
        <taxon>Entelegynae</taxon>
        <taxon>Araneoidea</taxon>
        <taxon>Nephilidae</taxon>
        <taxon>Trichonephila</taxon>
        <taxon>Trichonephila inaurata</taxon>
    </lineage>
</organism>
<keyword evidence="3" id="KW-1185">Reference proteome</keyword>
<name>A0A8X6YHM7_9ARAC</name>
<evidence type="ECO:0000313" key="3">
    <source>
        <dbReference type="Proteomes" id="UP000886998"/>
    </source>
</evidence>
<accession>A0A8X6YHM7</accession>